<sequence length="255" mass="27022">MIQPNHDSHADAQFGSRAAAYVSSTVHAQGADLARIAQALAERRPARLIDIGTGGGHVAYAAAPHCAEVIATDLSPRMLDAVEAESARRGMANIVTCVSAAETLPFADGHADAISSRFSAHHWNSLARGLAQARRVCRPGGLALFADVVAPVQALCDTHLQVMELLRDASHVRDYSAAEWVAALGQAGFAVTAIQPGRLRMDFAEWTARMGTPAAHAAMIRQVQQQAPREVQDNFAIEADGSFTIDTLLIEAVAA</sequence>
<organism evidence="2 3">
    <name type="scientific">Novosphingobium capsulatum</name>
    <dbReference type="NCBI Taxonomy" id="13688"/>
    <lineage>
        <taxon>Bacteria</taxon>
        <taxon>Pseudomonadati</taxon>
        <taxon>Pseudomonadota</taxon>
        <taxon>Alphaproteobacteria</taxon>
        <taxon>Sphingomonadales</taxon>
        <taxon>Sphingomonadaceae</taxon>
        <taxon>Novosphingobium</taxon>
    </lineage>
</organism>
<dbReference type="InterPro" id="IPR029063">
    <property type="entry name" value="SAM-dependent_MTases_sf"/>
</dbReference>
<dbReference type="InterPro" id="IPR013216">
    <property type="entry name" value="Methyltransf_11"/>
</dbReference>
<gene>
    <name evidence="2" type="ORF">J2792_000496</name>
</gene>
<evidence type="ECO:0000259" key="1">
    <source>
        <dbReference type="Pfam" id="PF08241"/>
    </source>
</evidence>
<dbReference type="Pfam" id="PF08241">
    <property type="entry name" value="Methyltransf_11"/>
    <property type="match status" value="1"/>
</dbReference>
<protein>
    <submittedName>
        <fullName evidence="2">Ubiquinone/menaquinone biosynthesis C-methylase UbiE</fullName>
    </submittedName>
</protein>
<accession>A0ABU1MH38</accession>
<dbReference type="PANTHER" id="PTHR43591">
    <property type="entry name" value="METHYLTRANSFERASE"/>
    <property type="match status" value="1"/>
</dbReference>
<evidence type="ECO:0000313" key="3">
    <source>
        <dbReference type="Proteomes" id="UP001184150"/>
    </source>
</evidence>
<comment type="caution">
    <text evidence="2">The sequence shown here is derived from an EMBL/GenBank/DDBJ whole genome shotgun (WGS) entry which is preliminary data.</text>
</comment>
<keyword evidence="3" id="KW-1185">Reference proteome</keyword>
<feature type="domain" description="Methyltransferase type 11" evidence="1">
    <location>
        <begin position="49"/>
        <end position="145"/>
    </location>
</feature>
<dbReference type="PANTHER" id="PTHR43591:SF24">
    <property type="entry name" value="2-METHOXY-6-POLYPRENYL-1,4-BENZOQUINOL METHYLASE, MITOCHONDRIAL"/>
    <property type="match status" value="1"/>
</dbReference>
<dbReference type="Gene3D" id="3.40.50.150">
    <property type="entry name" value="Vaccinia Virus protein VP39"/>
    <property type="match status" value="1"/>
</dbReference>
<dbReference type="RefSeq" id="WP_309804301.1">
    <property type="nucleotide sequence ID" value="NZ_JAVDRD010000001.1"/>
</dbReference>
<evidence type="ECO:0000313" key="2">
    <source>
        <dbReference type="EMBL" id="MDR6509656.1"/>
    </source>
</evidence>
<reference evidence="2 3" key="1">
    <citation type="submission" date="2023-07" db="EMBL/GenBank/DDBJ databases">
        <title>Sorghum-associated microbial communities from plants grown in Nebraska, USA.</title>
        <authorList>
            <person name="Schachtman D."/>
        </authorList>
    </citation>
    <scope>NUCLEOTIDE SEQUENCE [LARGE SCALE GENOMIC DNA]</scope>
    <source>
        <strain evidence="2 3">DS1027</strain>
    </source>
</reference>
<dbReference type="EMBL" id="JAVDRD010000001">
    <property type="protein sequence ID" value="MDR6509656.1"/>
    <property type="molecule type" value="Genomic_DNA"/>
</dbReference>
<name>A0ABU1MH38_9SPHN</name>
<keyword evidence="2" id="KW-0830">Ubiquinone</keyword>
<dbReference type="SUPFAM" id="SSF53335">
    <property type="entry name" value="S-adenosyl-L-methionine-dependent methyltransferases"/>
    <property type="match status" value="1"/>
</dbReference>
<dbReference type="Proteomes" id="UP001184150">
    <property type="component" value="Unassembled WGS sequence"/>
</dbReference>
<proteinExistence type="predicted"/>
<dbReference type="CDD" id="cd02440">
    <property type="entry name" value="AdoMet_MTases"/>
    <property type="match status" value="1"/>
</dbReference>